<name>A0A2H0YN68_9BACT</name>
<reference evidence="2" key="1">
    <citation type="submission" date="2017-09" db="EMBL/GenBank/DDBJ databases">
        <title>Depth-based differentiation of microbial function through sediment-hosted aquifers and enrichment of novel symbionts in the deep terrestrial subsurface.</title>
        <authorList>
            <person name="Probst A.J."/>
            <person name="Ladd B."/>
            <person name="Jarett J.K."/>
            <person name="Geller-Mcgrath D.E."/>
            <person name="Sieber C.M.K."/>
            <person name="Emerson J.B."/>
            <person name="Anantharaman K."/>
            <person name="Thomas B.C."/>
            <person name="Malmstrom R."/>
            <person name="Stieglmeier M."/>
            <person name="Klingl A."/>
            <person name="Woyke T."/>
            <person name="Ryan C.M."/>
            <person name="Banfield J.F."/>
        </authorList>
    </citation>
    <scope>NUCLEOTIDE SEQUENCE [LARGE SCALE GENOMIC DNA]</scope>
</reference>
<feature type="non-terminal residue" evidence="1">
    <location>
        <position position="1"/>
    </location>
</feature>
<dbReference type="AlphaFoldDB" id="A0A2H0YN68"/>
<evidence type="ECO:0008006" key="3">
    <source>
        <dbReference type="Google" id="ProtNLM"/>
    </source>
</evidence>
<dbReference type="InterPro" id="IPR013783">
    <property type="entry name" value="Ig-like_fold"/>
</dbReference>
<organism evidence="1 2">
    <name type="scientific">Candidatus Nealsonbacteria bacterium CG08_land_8_20_14_0_20_38_20</name>
    <dbReference type="NCBI Taxonomy" id="1974705"/>
    <lineage>
        <taxon>Bacteria</taxon>
        <taxon>Candidatus Nealsoniibacteriota</taxon>
    </lineage>
</organism>
<proteinExistence type="predicted"/>
<accession>A0A2H0YN68</accession>
<dbReference type="Gene3D" id="2.60.40.10">
    <property type="entry name" value="Immunoglobulins"/>
    <property type="match status" value="1"/>
</dbReference>
<comment type="caution">
    <text evidence="1">The sequence shown here is derived from an EMBL/GenBank/DDBJ whole genome shotgun (WGS) entry which is preliminary data.</text>
</comment>
<dbReference type="EMBL" id="PEYD01000065">
    <property type="protein sequence ID" value="PIS39182.1"/>
    <property type="molecule type" value="Genomic_DNA"/>
</dbReference>
<evidence type="ECO:0000313" key="2">
    <source>
        <dbReference type="Proteomes" id="UP000230088"/>
    </source>
</evidence>
<dbReference type="SUPFAM" id="SSF49363">
    <property type="entry name" value="Purple acid phosphatase, N-terminal domain"/>
    <property type="match status" value="1"/>
</dbReference>
<dbReference type="InterPro" id="IPR008963">
    <property type="entry name" value="Purple_acid_Pase-like_N"/>
</dbReference>
<gene>
    <name evidence="1" type="ORF">COT33_03385</name>
</gene>
<dbReference type="GO" id="GO:0046872">
    <property type="term" value="F:metal ion binding"/>
    <property type="evidence" value="ECO:0007669"/>
    <property type="project" value="InterPro"/>
</dbReference>
<dbReference type="GO" id="GO:0003993">
    <property type="term" value="F:acid phosphatase activity"/>
    <property type="evidence" value="ECO:0007669"/>
    <property type="project" value="InterPro"/>
</dbReference>
<protein>
    <recommendedName>
        <fullName evidence="3">Fibronectin type-III domain-containing protein</fullName>
    </recommendedName>
</protein>
<sequence length="134" mass="14530">DVHSTISWQTNEASISWLVYGTTTAYGLEIKTTTSTASHSLTLTGLSASTAYRYQIKSKDSAGNVGSYTDKTFTTLALGEQPKVVEETPKVVAKPISEMTVAEVKAKILEIQQLIIKILIQLIANLQSQIAALR</sequence>
<dbReference type="Proteomes" id="UP000230088">
    <property type="component" value="Unassembled WGS sequence"/>
</dbReference>
<evidence type="ECO:0000313" key="1">
    <source>
        <dbReference type="EMBL" id="PIS39182.1"/>
    </source>
</evidence>